<accession>A0ACB7X6Z9</accession>
<gene>
    <name evidence="1" type="ORF">Vadar_002450</name>
</gene>
<name>A0ACB7X6Z9_9ERIC</name>
<dbReference type="Proteomes" id="UP000828048">
    <property type="component" value="Chromosome 6"/>
</dbReference>
<sequence length="534" mass="60378">MVRRKNPFPKRCHPSDGGNSDQLTQLQMQVQQSPEAANEPVDQAPGVDLQNGEDAYGPNVPTDGSVHESGEDAYEPIEATHGWVENTTQPTHDLVHQVTYADSFSDASQRDMHFINVEQEFDHEPKQHAKLFPLDGLYLNSQEKGCGDLTPMSSSEQQSPAYNRPQNNPKAKGENNPKAKGSPCMVNPGSSRSSDPAQIENEPVKLSSVDTRSGFHQHSENQQRQQWQVCPQKQTPPAAMNAQMVSSQGDSPKPLPGENPQVQGNSTTTNSWPPQNLQQQNFVSENQSLPQAQMAQFPVQNVGQYGEAAYDQAYYQMMENYFLPQQYMIAQHHYQCQQQFMQLQQQQEVQQPHQQQQQHQLYLQQQLHLAQFQYQQCVQLQEQQSQLMQQQILNTHQQQNQFYNQYMQLQEQNPMTQHQQMQHQQQIISPQFPTWNRSYYQQLSSLQNFSSSHSRVESGQQFASQGQQGMSPHSAGASGSSQQLRGITSLHPASAYGSAVSPHNQLQPSRRVTPHGRGASRPSSSSENQRNHIT</sequence>
<comment type="caution">
    <text evidence="1">The sequence shown here is derived from an EMBL/GenBank/DDBJ whole genome shotgun (WGS) entry which is preliminary data.</text>
</comment>
<evidence type="ECO:0000313" key="1">
    <source>
        <dbReference type="EMBL" id="KAH7836527.1"/>
    </source>
</evidence>
<organism evidence="1 2">
    <name type="scientific">Vaccinium darrowii</name>
    <dbReference type="NCBI Taxonomy" id="229202"/>
    <lineage>
        <taxon>Eukaryota</taxon>
        <taxon>Viridiplantae</taxon>
        <taxon>Streptophyta</taxon>
        <taxon>Embryophyta</taxon>
        <taxon>Tracheophyta</taxon>
        <taxon>Spermatophyta</taxon>
        <taxon>Magnoliopsida</taxon>
        <taxon>eudicotyledons</taxon>
        <taxon>Gunneridae</taxon>
        <taxon>Pentapetalae</taxon>
        <taxon>asterids</taxon>
        <taxon>Ericales</taxon>
        <taxon>Ericaceae</taxon>
        <taxon>Vaccinioideae</taxon>
        <taxon>Vaccinieae</taxon>
        <taxon>Vaccinium</taxon>
    </lineage>
</organism>
<keyword evidence="2" id="KW-1185">Reference proteome</keyword>
<evidence type="ECO:0000313" key="2">
    <source>
        <dbReference type="Proteomes" id="UP000828048"/>
    </source>
</evidence>
<protein>
    <submittedName>
        <fullName evidence="1">Uncharacterized protein</fullName>
    </submittedName>
</protein>
<proteinExistence type="predicted"/>
<dbReference type="EMBL" id="CM037156">
    <property type="protein sequence ID" value="KAH7836527.1"/>
    <property type="molecule type" value="Genomic_DNA"/>
</dbReference>
<reference evidence="1 2" key="1">
    <citation type="journal article" date="2021" name="Hortic Res">
        <title>High-quality reference genome and annotation aids understanding of berry development for evergreen blueberry (Vaccinium darrowii).</title>
        <authorList>
            <person name="Yu J."/>
            <person name="Hulse-Kemp A.M."/>
            <person name="Babiker E."/>
            <person name="Staton M."/>
        </authorList>
    </citation>
    <scope>NUCLEOTIDE SEQUENCE [LARGE SCALE GENOMIC DNA]</scope>
    <source>
        <strain evidence="2">cv. NJ 8807/NJ 8810</strain>
        <tissue evidence="1">Young leaf</tissue>
    </source>
</reference>